<keyword evidence="2" id="KW-1185">Reference proteome</keyword>
<reference evidence="1 2" key="2">
    <citation type="journal article" date="2022" name="Mol. Ecol. Resour.">
        <title>The genomes of chicory, endive, great burdock and yacon provide insights into Asteraceae paleo-polyploidization history and plant inulin production.</title>
        <authorList>
            <person name="Fan W."/>
            <person name="Wang S."/>
            <person name="Wang H."/>
            <person name="Wang A."/>
            <person name="Jiang F."/>
            <person name="Liu H."/>
            <person name="Zhao H."/>
            <person name="Xu D."/>
            <person name="Zhang Y."/>
        </authorList>
    </citation>
    <scope>NUCLEOTIDE SEQUENCE [LARGE SCALE GENOMIC DNA]</scope>
    <source>
        <strain evidence="2">cv. Yunnan</strain>
        <tissue evidence="1">Leaves</tissue>
    </source>
</reference>
<dbReference type="Proteomes" id="UP001056120">
    <property type="component" value="Linkage Group LG08"/>
</dbReference>
<organism evidence="1 2">
    <name type="scientific">Smallanthus sonchifolius</name>
    <dbReference type="NCBI Taxonomy" id="185202"/>
    <lineage>
        <taxon>Eukaryota</taxon>
        <taxon>Viridiplantae</taxon>
        <taxon>Streptophyta</taxon>
        <taxon>Embryophyta</taxon>
        <taxon>Tracheophyta</taxon>
        <taxon>Spermatophyta</taxon>
        <taxon>Magnoliopsida</taxon>
        <taxon>eudicotyledons</taxon>
        <taxon>Gunneridae</taxon>
        <taxon>Pentapetalae</taxon>
        <taxon>asterids</taxon>
        <taxon>campanulids</taxon>
        <taxon>Asterales</taxon>
        <taxon>Asteraceae</taxon>
        <taxon>Asteroideae</taxon>
        <taxon>Heliantheae alliance</taxon>
        <taxon>Millerieae</taxon>
        <taxon>Smallanthus</taxon>
    </lineage>
</organism>
<name>A0ACB9IL54_9ASTR</name>
<evidence type="ECO:0000313" key="1">
    <source>
        <dbReference type="EMBL" id="KAI3808423.1"/>
    </source>
</evidence>
<proteinExistence type="predicted"/>
<dbReference type="EMBL" id="CM042025">
    <property type="protein sequence ID" value="KAI3808423.1"/>
    <property type="molecule type" value="Genomic_DNA"/>
</dbReference>
<reference evidence="2" key="1">
    <citation type="journal article" date="2022" name="Mol. Ecol. Resour.">
        <title>The genomes of chicory, endive, great burdock and yacon provide insights into Asteraceae palaeo-polyploidization history and plant inulin production.</title>
        <authorList>
            <person name="Fan W."/>
            <person name="Wang S."/>
            <person name="Wang H."/>
            <person name="Wang A."/>
            <person name="Jiang F."/>
            <person name="Liu H."/>
            <person name="Zhao H."/>
            <person name="Xu D."/>
            <person name="Zhang Y."/>
        </authorList>
    </citation>
    <scope>NUCLEOTIDE SEQUENCE [LARGE SCALE GENOMIC DNA]</scope>
    <source>
        <strain evidence="2">cv. Yunnan</strain>
    </source>
</reference>
<gene>
    <name evidence="1" type="ORF">L1987_24374</name>
</gene>
<sequence length="122" mass="14175">MSHHLFLEFQSQAYTPHKYIGFDDGISPMEARYPAILCGEDIWLNKRELEEGNITSFKFMHPGSQKPTSTGTFIFHLQAYHPFAVQKFEASTQRENGAFESLIKQKSMMMLPVEQYIKNIIR</sequence>
<comment type="caution">
    <text evidence="1">The sequence shown here is derived from an EMBL/GenBank/DDBJ whole genome shotgun (WGS) entry which is preliminary data.</text>
</comment>
<protein>
    <submittedName>
        <fullName evidence="1">Uncharacterized protein</fullName>
    </submittedName>
</protein>
<evidence type="ECO:0000313" key="2">
    <source>
        <dbReference type="Proteomes" id="UP001056120"/>
    </source>
</evidence>
<accession>A0ACB9IL54</accession>